<feature type="non-terminal residue" evidence="1">
    <location>
        <position position="127"/>
    </location>
</feature>
<comment type="caution">
    <text evidence="1">The sequence shown here is derived from an EMBL/GenBank/DDBJ whole genome shotgun (WGS) entry which is preliminary data.</text>
</comment>
<proteinExistence type="predicted"/>
<protein>
    <submittedName>
        <fullName evidence="1">Uncharacterized protein</fullName>
    </submittedName>
</protein>
<dbReference type="AlphaFoldDB" id="X1D5E7"/>
<accession>X1D5E7</accession>
<dbReference type="EMBL" id="BART01024358">
    <property type="protein sequence ID" value="GAH03475.1"/>
    <property type="molecule type" value="Genomic_DNA"/>
</dbReference>
<sequence>MCLNELVVYFDKNPVEILNHFEYRYFLPESKSIHKKDAAIYAFDLILLHLFLDEDFPTIKTAKYLFNLDVFKKFYTLFKNRFNFTLKNTQKHEDNSISPEIISIIGEMQVNNLDNTLKSNSGSIFTP</sequence>
<organism evidence="1">
    <name type="scientific">marine sediment metagenome</name>
    <dbReference type="NCBI Taxonomy" id="412755"/>
    <lineage>
        <taxon>unclassified sequences</taxon>
        <taxon>metagenomes</taxon>
        <taxon>ecological metagenomes</taxon>
    </lineage>
</organism>
<gene>
    <name evidence="1" type="ORF">S01H4_44032</name>
</gene>
<evidence type="ECO:0000313" key="1">
    <source>
        <dbReference type="EMBL" id="GAH03475.1"/>
    </source>
</evidence>
<reference evidence="1" key="1">
    <citation type="journal article" date="2014" name="Front. Microbiol.">
        <title>High frequency of phylogenetically diverse reductive dehalogenase-homologous genes in deep subseafloor sedimentary metagenomes.</title>
        <authorList>
            <person name="Kawai M."/>
            <person name="Futagami T."/>
            <person name="Toyoda A."/>
            <person name="Takaki Y."/>
            <person name="Nishi S."/>
            <person name="Hori S."/>
            <person name="Arai W."/>
            <person name="Tsubouchi T."/>
            <person name="Morono Y."/>
            <person name="Uchiyama I."/>
            <person name="Ito T."/>
            <person name="Fujiyama A."/>
            <person name="Inagaki F."/>
            <person name="Takami H."/>
        </authorList>
    </citation>
    <scope>NUCLEOTIDE SEQUENCE</scope>
    <source>
        <strain evidence="1">Expedition CK06-06</strain>
    </source>
</reference>
<name>X1D5E7_9ZZZZ</name>